<name>A0A2L0UZZ5_9CAUD</name>
<sequence length="99" mass="11659">MINLYKRIMDNFLTERSDVVWISEKPQIGEDVFLYSSTKSLIGSKNIDDLFPMNSEFKKHEFNYDGYNISFSHLRIPIHAKGLHGFIAAMYRNNPNNWK</sequence>
<evidence type="ECO:0000313" key="2">
    <source>
        <dbReference type="Proteomes" id="UP000223025"/>
    </source>
</evidence>
<protein>
    <submittedName>
        <fullName evidence="1">Uncharacterized protein</fullName>
    </submittedName>
</protein>
<dbReference type="KEGG" id="vg:40088358"/>
<organism evidence="1 2">
    <name type="scientific">Agrobacterium phage Atu_ph07</name>
    <dbReference type="NCBI Taxonomy" id="2024264"/>
    <lineage>
        <taxon>Viruses</taxon>
        <taxon>Duplodnaviria</taxon>
        <taxon>Heunggongvirae</taxon>
        <taxon>Uroviricota</taxon>
        <taxon>Caudoviricetes</taxon>
        <taxon>Polybotosvirus</taxon>
        <taxon>Polybotosvirus Atuph07</taxon>
    </lineage>
</organism>
<accession>A0A2L0UZZ5</accession>
<dbReference type="RefSeq" id="YP_009612020.1">
    <property type="nucleotide sequence ID" value="NC_042013.1"/>
</dbReference>
<keyword evidence="2" id="KW-1185">Reference proteome</keyword>
<dbReference type="EMBL" id="MF403008">
    <property type="protein sequence ID" value="AUZ95114.1"/>
    <property type="molecule type" value="Genomic_DNA"/>
</dbReference>
<evidence type="ECO:0000313" key="1">
    <source>
        <dbReference type="EMBL" id="AUZ95114.1"/>
    </source>
</evidence>
<dbReference type="Proteomes" id="UP000223025">
    <property type="component" value="Segment"/>
</dbReference>
<proteinExistence type="predicted"/>
<reference evidence="1 2" key="1">
    <citation type="submission" date="2017-06" db="EMBL/GenBank/DDBJ databases">
        <authorList>
            <person name="Kim H.J."/>
            <person name="Triplett B.A."/>
        </authorList>
    </citation>
    <scope>NUCLEOTIDE SEQUENCE [LARGE SCALE GENOMIC DNA]</scope>
</reference>
<dbReference type="GeneID" id="40088358"/>